<dbReference type="GO" id="GO:0022857">
    <property type="term" value="F:transmembrane transporter activity"/>
    <property type="evidence" value="ECO:0007669"/>
    <property type="project" value="InterPro"/>
</dbReference>
<dbReference type="PANTHER" id="PTHR11360:SF315">
    <property type="entry name" value="TRANSPORTER MCH2-RELATED"/>
    <property type="match status" value="1"/>
</dbReference>
<gene>
    <name evidence="4" type="ORF">Micbo1qcDRAFT_235526</name>
</gene>
<dbReference type="InterPro" id="IPR050327">
    <property type="entry name" value="Proton-linked_MCT"/>
</dbReference>
<feature type="transmembrane region" description="Helical" evidence="3">
    <location>
        <begin position="406"/>
        <end position="432"/>
    </location>
</feature>
<organism evidence="4 5">
    <name type="scientific">Microdochium bolleyi</name>
    <dbReference type="NCBI Taxonomy" id="196109"/>
    <lineage>
        <taxon>Eukaryota</taxon>
        <taxon>Fungi</taxon>
        <taxon>Dikarya</taxon>
        <taxon>Ascomycota</taxon>
        <taxon>Pezizomycotina</taxon>
        <taxon>Sordariomycetes</taxon>
        <taxon>Xylariomycetidae</taxon>
        <taxon>Xylariales</taxon>
        <taxon>Microdochiaceae</taxon>
        <taxon>Microdochium</taxon>
    </lineage>
</organism>
<accession>A0A136IWD6</accession>
<dbReference type="Proteomes" id="UP000070501">
    <property type="component" value="Unassembled WGS sequence"/>
</dbReference>
<feature type="transmembrane region" description="Helical" evidence="3">
    <location>
        <begin position="145"/>
        <end position="165"/>
    </location>
</feature>
<feature type="transmembrane region" description="Helical" evidence="3">
    <location>
        <begin position="89"/>
        <end position="111"/>
    </location>
</feature>
<feature type="transmembrane region" description="Helical" evidence="3">
    <location>
        <begin position="177"/>
        <end position="197"/>
    </location>
</feature>
<evidence type="ECO:0000256" key="2">
    <source>
        <dbReference type="ARBA" id="ARBA00006727"/>
    </source>
</evidence>
<proteinExistence type="inferred from homology"/>
<comment type="similarity">
    <text evidence="2">Belongs to the major facilitator superfamily. Monocarboxylate porter (TC 2.A.1.13) family.</text>
</comment>
<feature type="transmembrane region" description="Helical" evidence="3">
    <location>
        <begin position="313"/>
        <end position="334"/>
    </location>
</feature>
<keyword evidence="3" id="KW-0812">Transmembrane</keyword>
<dbReference type="Gene3D" id="1.20.1250.20">
    <property type="entry name" value="MFS general substrate transporter like domains"/>
    <property type="match status" value="2"/>
</dbReference>
<feature type="transmembrane region" description="Helical" evidence="3">
    <location>
        <begin position="118"/>
        <end position="139"/>
    </location>
</feature>
<keyword evidence="3" id="KW-1133">Transmembrane helix</keyword>
<evidence type="ECO:0000313" key="5">
    <source>
        <dbReference type="Proteomes" id="UP000070501"/>
    </source>
</evidence>
<feature type="transmembrane region" description="Helical" evidence="3">
    <location>
        <begin position="381"/>
        <end position="400"/>
    </location>
</feature>
<evidence type="ECO:0000313" key="4">
    <source>
        <dbReference type="EMBL" id="KXJ89203.1"/>
    </source>
</evidence>
<dbReference type="InterPro" id="IPR036259">
    <property type="entry name" value="MFS_trans_sf"/>
</dbReference>
<dbReference type="EMBL" id="KQ964256">
    <property type="protein sequence ID" value="KXJ89203.1"/>
    <property type="molecule type" value="Genomic_DNA"/>
</dbReference>
<dbReference type="InterPro" id="IPR011701">
    <property type="entry name" value="MFS"/>
</dbReference>
<evidence type="ECO:0000256" key="3">
    <source>
        <dbReference type="SAM" id="Phobius"/>
    </source>
</evidence>
<reference evidence="5" key="1">
    <citation type="submission" date="2016-02" db="EMBL/GenBank/DDBJ databases">
        <title>Draft genome sequence of Microdochium bolleyi, a fungal endophyte of beachgrass.</title>
        <authorList>
            <consortium name="DOE Joint Genome Institute"/>
            <person name="David A.S."/>
            <person name="May G."/>
            <person name="Haridas S."/>
            <person name="Lim J."/>
            <person name="Wang M."/>
            <person name="Labutti K."/>
            <person name="Lipzen A."/>
            <person name="Barry K."/>
            <person name="Grigoriev I.V."/>
        </authorList>
    </citation>
    <scope>NUCLEOTIDE SEQUENCE [LARGE SCALE GENOMIC DNA]</scope>
    <source>
        <strain evidence="5">J235TASD1</strain>
    </source>
</reference>
<protein>
    <submittedName>
        <fullName evidence="4">Major facilitator superfamily domain-containing protein</fullName>
    </submittedName>
</protein>
<dbReference type="OrthoDB" id="6499973at2759"/>
<dbReference type="InParanoid" id="A0A136IWD6"/>
<name>A0A136IWD6_9PEZI</name>
<feature type="transmembrane region" description="Helical" evidence="3">
    <location>
        <begin position="209"/>
        <end position="229"/>
    </location>
</feature>
<comment type="subcellular location">
    <subcellularLocation>
        <location evidence="1">Membrane</location>
        <topology evidence="1">Multi-pass membrane protein</topology>
    </subcellularLocation>
</comment>
<sequence length="490" mass="52178">MATQEKAPGVAVPADTTAEAHEAARDRAATTVAAEPEVPVFKEGGYGWAVVAGVFVLNMHTWGLNSSFGVFLAYYLRNDFFPGVTALEYAFIGGLSISMSMLCSPLATLLIRSRWCGTSLTIFFGVVFESIGFLGASFATELWQLLLSQGIAFGVGMGLCFVASAPVPAQWFDKKRSLASSIAAAGSGFGGLCYSIATNAMIQSLGLAWTFRVLAVICIVVNSVAAFVIKDRNAATGSVHHLFKADLLKRPEYLLYEFWLIFSMFGYVALVFSLVDYCQSIGLSASNASLIGALFNLGQGIGRPIIGLASDRYGRLNVAQISTALTGLLCLVFWLPGTRSLAACIVFALICGPVAGVMWASCTPVCVEVVGLPLTPSALSMTWLALVLPAMFAEAIALGLKTPGSWGYINVQVFIGCMYLASAASGWALRAWKLQELEDMRLAKEEREMAIRNDAVLDAPGDASAGASGLRERQKPKLFSAKGLWAIAKV</sequence>
<dbReference type="FunCoup" id="A0A136IWD6">
    <property type="interactions" value="140"/>
</dbReference>
<dbReference type="Pfam" id="PF07690">
    <property type="entry name" value="MFS_1"/>
    <property type="match status" value="1"/>
</dbReference>
<dbReference type="GO" id="GO:0016020">
    <property type="term" value="C:membrane"/>
    <property type="evidence" value="ECO:0007669"/>
    <property type="project" value="UniProtKB-SubCell"/>
</dbReference>
<dbReference type="AlphaFoldDB" id="A0A136IWD6"/>
<feature type="transmembrane region" description="Helical" evidence="3">
    <location>
        <begin position="340"/>
        <end position="360"/>
    </location>
</feature>
<feature type="transmembrane region" description="Helical" evidence="3">
    <location>
        <begin position="48"/>
        <end position="77"/>
    </location>
</feature>
<evidence type="ECO:0000256" key="1">
    <source>
        <dbReference type="ARBA" id="ARBA00004141"/>
    </source>
</evidence>
<dbReference type="SUPFAM" id="SSF103473">
    <property type="entry name" value="MFS general substrate transporter"/>
    <property type="match status" value="1"/>
</dbReference>
<feature type="transmembrane region" description="Helical" evidence="3">
    <location>
        <begin position="253"/>
        <end position="275"/>
    </location>
</feature>
<dbReference type="PANTHER" id="PTHR11360">
    <property type="entry name" value="MONOCARBOXYLATE TRANSPORTER"/>
    <property type="match status" value="1"/>
</dbReference>
<keyword evidence="3" id="KW-0472">Membrane</keyword>
<keyword evidence="5" id="KW-1185">Reference proteome</keyword>